<sequence length="400" mass="43340">MSTDSRAGRAHLVDRLVPFRATVFAEMSALAVAHNAINLGQGFPDTDGPASMLSAAVTAINGGRNQYPPGIGVPELRRAVARHQREHYGLDYNPDTEVLITVGATEAIAGAVVGLVEPGREVVMIEPYYDSYAATVAMAGGVRRTVPLIPDGDGFRLDRDRLGTAFTPDTALILVNSPHNPTGTVLSDDDLGEIARLCVEHDVVAVTDEVYEHLLFDGRTHRPLATFPGMRERTLRISGAAKTFNCTGWKVGWISGPPELVAAARAAKQFMSYVGSGPFQPAVAHALDHEMEWVADSAVRLRHQRDLLAEALREAGFGVHRSEATYFICADPRPLGFDDAAQFCRELPAAIGVAAVPVSAFVDDHDSWRHLVRFAFSKQEHVITEAADRLRAVRPAQHIS</sequence>
<evidence type="ECO:0000256" key="3">
    <source>
        <dbReference type="ARBA" id="ARBA00022679"/>
    </source>
</evidence>
<dbReference type="Gene3D" id="3.90.1150.10">
    <property type="entry name" value="Aspartate Aminotransferase, domain 1"/>
    <property type="match status" value="1"/>
</dbReference>
<evidence type="ECO:0000256" key="4">
    <source>
        <dbReference type="ARBA" id="ARBA00022898"/>
    </source>
</evidence>
<dbReference type="Proteomes" id="UP001059836">
    <property type="component" value="Chromosome"/>
</dbReference>
<keyword evidence="2 6" id="KW-0032">Aminotransferase</keyword>
<keyword evidence="3" id="KW-0808">Transferase</keyword>
<dbReference type="CDD" id="cd00609">
    <property type="entry name" value="AAT_like"/>
    <property type="match status" value="1"/>
</dbReference>
<organism evidence="6 7">
    <name type="scientific">Gordonia pseudamarae</name>
    <dbReference type="NCBI Taxonomy" id="2831662"/>
    <lineage>
        <taxon>Bacteria</taxon>
        <taxon>Bacillati</taxon>
        <taxon>Actinomycetota</taxon>
        <taxon>Actinomycetes</taxon>
        <taxon>Mycobacteriales</taxon>
        <taxon>Gordoniaceae</taxon>
        <taxon>Gordonia</taxon>
    </lineage>
</organism>
<dbReference type="InterPro" id="IPR015421">
    <property type="entry name" value="PyrdxlP-dep_Trfase_major"/>
</dbReference>
<dbReference type="PANTHER" id="PTHR43807:SF20">
    <property type="entry name" value="FI04487P"/>
    <property type="match status" value="1"/>
</dbReference>
<dbReference type="InterPro" id="IPR015424">
    <property type="entry name" value="PyrdxlP-dep_Trfase"/>
</dbReference>
<evidence type="ECO:0000256" key="2">
    <source>
        <dbReference type="ARBA" id="ARBA00022576"/>
    </source>
</evidence>
<evidence type="ECO:0000313" key="6">
    <source>
        <dbReference type="EMBL" id="QHN34362.1"/>
    </source>
</evidence>
<dbReference type="PANTHER" id="PTHR43807">
    <property type="entry name" value="FI04487P"/>
    <property type="match status" value="1"/>
</dbReference>
<name>A0ABX6IEV1_9ACTN</name>
<protein>
    <submittedName>
        <fullName evidence="6">Pyridoxal phosphate-dependent aminotransferase</fullName>
    </submittedName>
</protein>
<evidence type="ECO:0000259" key="5">
    <source>
        <dbReference type="Pfam" id="PF00155"/>
    </source>
</evidence>
<keyword evidence="4" id="KW-0663">Pyridoxal phosphate</keyword>
<dbReference type="GO" id="GO:0008483">
    <property type="term" value="F:transaminase activity"/>
    <property type="evidence" value="ECO:0007669"/>
    <property type="project" value="UniProtKB-KW"/>
</dbReference>
<dbReference type="NCBIfam" id="NF005855">
    <property type="entry name" value="PRK07777.1"/>
    <property type="match status" value="1"/>
</dbReference>
<dbReference type="InterPro" id="IPR051326">
    <property type="entry name" value="Kynurenine-oxoglutarate_AT"/>
</dbReference>
<keyword evidence="7" id="KW-1185">Reference proteome</keyword>
<evidence type="ECO:0000313" key="7">
    <source>
        <dbReference type="Proteomes" id="UP001059836"/>
    </source>
</evidence>
<dbReference type="EMBL" id="CP045809">
    <property type="protein sequence ID" value="QHN34362.1"/>
    <property type="molecule type" value="Genomic_DNA"/>
</dbReference>
<gene>
    <name evidence="6" type="ORF">GII31_05090</name>
</gene>
<dbReference type="InterPro" id="IPR004839">
    <property type="entry name" value="Aminotransferase_I/II_large"/>
</dbReference>
<dbReference type="Gene3D" id="3.40.640.10">
    <property type="entry name" value="Type I PLP-dependent aspartate aminotransferase-like (Major domain)"/>
    <property type="match status" value="1"/>
</dbReference>
<evidence type="ECO:0000256" key="1">
    <source>
        <dbReference type="ARBA" id="ARBA00001933"/>
    </source>
</evidence>
<dbReference type="RefSeq" id="WP_213247393.1">
    <property type="nucleotide sequence ID" value="NZ_CP045806.1"/>
</dbReference>
<accession>A0ABX6IEV1</accession>
<comment type="cofactor">
    <cofactor evidence="1">
        <name>pyridoxal 5'-phosphate</name>
        <dbReference type="ChEBI" id="CHEBI:597326"/>
    </cofactor>
</comment>
<feature type="domain" description="Aminotransferase class I/classII large" evidence="5">
    <location>
        <begin position="36"/>
        <end position="390"/>
    </location>
</feature>
<dbReference type="InterPro" id="IPR015422">
    <property type="entry name" value="PyrdxlP-dep_Trfase_small"/>
</dbReference>
<dbReference type="SUPFAM" id="SSF53383">
    <property type="entry name" value="PLP-dependent transferases"/>
    <property type="match status" value="1"/>
</dbReference>
<proteinExistence type="predicted"/>
<dbReference type="Pfam" id="PF00155">
    <property type="entry name" value="Aminotran_1_2"/>
    <property type="match status" value="1"/>
</dbReference>
<reference evidence="6" key="1">
    <citation type="journal article" date="2021" name="Nat. Microbiol.">
        <title>Cocultivation of an ultrasmall environmental parasitic bacterium with lytic ability against bacteria associated with wastewater foams.</title>
        <authorList>
            <person name="Batinovic S."/>
            <person name="Rose J.J.A."/>
            <person name="Ratcliffe J."/>
            <person name="Seviour R.J."/>
            <person name="Petrovski S."/>
        </authorList>
    </citation>
    <scope>NUCLEOTIDE SEQUENCE</scope>
    <source>
        <strain evidence="6">CON9</strain>
    </source>
</reference>